<dbReference type="EMBL" id="JADAQX010000590">
    <property type="protein sequence ID" value="KAF8819818.1"/>
    <property type="molecule type" value="Genomic_DNA"/>
</dbReference>
<sequence length="235" mass="25731">MGVFLGFFPLAFLLALTECLAATEMTNQALTKQLGTTTGADDITAACVTAHNFYRQEGLQHPLEPLSASDDITAKALSFMRQRSSENCAQFAHSQAPQLGENLYAGTGGTDCKDAVKNWYNEIVDYDFNGKYDASNFAPIGHFTAVMWNKTKKIGCARTTGCALNQIVCNYSPAGNVIAYETGYISKPFTQEQWQELSARHTASSIFPPLTSSAPPISYLRPILISATLLLFWLF</sequence>
<organism evidence="3 4">
    <name type="scientific">Cardiosporidium cionae</name>
    <dbReference type="NCBI Taxonomy" id="476202"/>
    <lineage>
        <taxon>Eukaryota</taxon>
        <taxon>Sar</taxon>
        <taxon>Alveolata</taxon>
        <taxon>Apicomplexa</taxon>
        <taxon>Aconoidasida</taxon>
        <taxon>Nephromycida</taxon>
        <taxon>Cardiosporidium</taxon>
    </lineage>
</organism>
<evidence type="ECO:0000313" key="4">
    <source>
        <dbReference type="Proteomes" id="UP000823046"/>
    </source>
</evidence>
<dbReference type="InterPro" id="IPR035940">
    <property type="entry name" value="CAP_sf"/>
</dbReference>
<evidence type="ECO:0000313" key="3">
    <source>
        <dbReference type="EMBL" id="KAF8819818.1"/>
    </source>
</evidence>
<dbReference type="Gene3D" id="3.40.33.10">
    <property type="entry name" value="CAP"/>
    <property type="match status" value="1"/>
</dbReference>
<accession>A0ABQ7J751</accession>
<protein>
    <submittedName>
        <fullName evidence="3">SCP family extracellular subfamily protein</fullName>
    </submittedName>
</protein>
<feature type="signal peptide" evidence="1">
    <location>
        <begin position="1"/>
        <end position="21"/>
    </location>
</feature>
<proteinExistence type="predicted"/>
<dbReference type="InterPro" id="IPR001283">
    <property type="entry name" value="CRISP-related"/>
</dbReference>
<keyword evidence="4" id="KW-1185">Reference proteome</keyword>
<feature type="chain" id="PRO_5045913816" evidence="1">
    <location>
        <begin position="22"/>
        <end position="235"/>
    </location>
</feature>
<dbReference type="Proteomes" id="UP000823046">
    <property type="component" value="Unassembled WGS sequence"/>
</dbReference>
<dbReference type="PROSITE" id="PS01009">
    <property type="entry name" value="CRISP_1"/>
    <property type="match status" value="1"/>
</dbReference>
<dbReference type="PRINTS" id="PR00838">
    <property type="entry name" value="V5ALLERGEN"/>
</dbReference>
<keyword evidence="1" id="KW-0732">Signal</keyword>
<evidence type="ECO:0000259" key="2">
    <source>
        <dbReference type="SMART" id="SM00198"/>
    </source>
</evidence>
<gene>
    <name evidence="3" type="ORF">IE077_003958</name>
</gene>
<name>A0ABQ7J751_9APIC</name>
<dbReference type="SUPFAM" id="SSF55797">
    <property type="entry name" value="PR-1-like"/>
    <property type="match status" value="1"/>
</dbReference>
<dbReference type="Pfam" id="PF00188">
    <property type="entry name" value="CAP"/>
    <property type="match status" value="1"/>
</dbReference>
<dbReference type="PRINTS" id="PR00837">
    <property type="entry name" value="V5TPXLIKE"/>
</dbReference>
<evidence type="ECO:0000256" key="1">
    <source>
        <dbReference type="SAM" id="SignalP"/>
    </source>
</evidence>
<dbReference type="PANTHER" id="PTHR10334">
    <property type="entry name" value="CYSTEINE-RICH SECRETORY PROTEIN-RELATED"/>
    <property type="match status" value="1"/>
</dbReference>
<comment type="caution">
    <text evidence="3">The sequence shown here is derived from an EMBL/GenBank/DDBJ whole genome shotgun (WGS) entry which is preliminary data.</text>
</comment>
<dbReference type="InterPro" id="IPR002413">
    <property type="entry name" value="V5_allergen-like"/>
</dbReference>
<dbReference type="InterPro" id="IPR018244">
    <property type="entry name" value="Allrgn_V5/Tpx1_CS"/>
</dbReference>
<dbReference type="InterPro" id="IPR014044">
    <property type="entry name" value="CAP_dom"/>
</dbReference>
<dbReference type="SMART" id="SM00198">
    <property type="entry name" value="SCP"/>
    <property type="match status" value="1"/>
</dbReference>
<feature type="domain" description="SCP" evidence="2">
    <location>
        <begin position="42"/>
        <end position="179"/>
    </location>
</feature>
<reference evidence="3 4" key="1">
    <citation type="journal article" date="2020" name="bioRxiv">
        <title>Metabolic contributions of an alphaproteobacterial endosymbiont in the apicomplexan Cardiosporidium cionae.</title>
        <authorList>
            <person name="Hunter E.S."/>
            <person name="Paight C.J."/>
            <person name="Lane C.E."/>
        </authorList>
    </citation>
    <scope>NUCLEOTIDE SEQUENCE [LARGE SCALE GENOMIC DNA]</scope>
    <source>
        <strain evidence="3">ESH_2018</strain>
    </source>
</reference>